<accession>A0AB34PZX7</accession>
<dbReference type="AlphaFoldDB" id="A0AB34PZX7"/>
<proteinExistence type="inferred from homology"/>
<evidence type="ECO:0000256" key="1">
    <source>
        <dbReference type="ARBA" id="ARBA00006040"/>
    </source>
</evidence>
<keyword evidence="3 7" id="KW-0479">Metal-binding</keyword>
<dbReference type="InterPro" id="IPR024080">
    <property type="entry name" value="Neurolysin/TOP_N"/>
</dbReference>
<dbReference type="Gene3D" id="3.40.390.10">
    <property type="entry name" value="Collagenase (Catalytic Domain)"/>
    <property type="match status" value="1"/>
</dbReference>
<dbReference type="InterPro" id="IPR024079">
    <property type="entry name" value="MetalloPept_cat_dom_sf"/>
</dbReference>
<sequence length="702" mass="81788">MNFSYFIVILLSYVTYRFYHSNMSIDFQTIVQDQDYPLWNQSPEEVLEIANAIAASETKLFDEIAAITDPSIDNVLKPFATHYNENSFPEGQSTFYQHVSTSKELRDASTKGEEIIDNNSIEQWSRPDVYQVFQKLYDSVKNDSSLDPESKRYLEKTLISFKRNGLALPEETREKVKKLQVELNNLRVKFSKNLNEDKGFVLFSKEELEGIPEDTLNQYEKVDGKFKVTFKYPDIFPIFKHARNSNTRKTANIAYGNRCAENDPILEQIIKIRFEIAKLLGYDTFSDYVLEERLAKKKDTVLNFLADLQTKLTPIAEEELKVLRDFKKKDLETRGLEPEESFYSWDYNYYNERLLEQKYKVDHVKIAEYFPLESTVAKMLGFYEKIFDIKFVKVVKPDSASVWHEDVQQYAIYQNVKTKGKELEFMGWIYFDLHPREGKYGHAANFGLGPGYLEKDGKTRHTPITVLVCNFTKPSKDKPSLLKHDEVTTFFHELGHGIHNILSKTKYSRFHGTHVERDFVETPSQMLEYWTWSKNELKELSSHYRTGEPISDELIGQLIRTKHVNTGLFNLRQLFFGIFDMKLHTIANQKELDSLDIFKVWNDLREEVTLLPSDGNTTKGYASFGHIAGGYESGYYGYLYSLVYATDIYYTLFKDDPMNVENGIRYRDIILKPGGSKEIMDNLVELLGRKPNSEAFFQEIFG</sequence>
<dbReference type="GO" id="GO:0005758">
    <property type="term" value="C:mitochondrial intermembrane space"/>
    <property type="evidence" value="ECO:0007669"/>
    <property type="project" value="TreeGrafter"/>
</dbReference>
<evidence type="ECO:0000259" key="8">
    <source>
        <dbReference type="Pfam" id="PF01432"/>
    </source>
</evidence>
<dbReference type="GO" id="GO:0006518">
    <property type="term" value="P:peptide metabolic process"/>
    <property type="evidence" value="ECO:0007669"/>
    <property type="project" value="TreeGrafter"/>
</dbReference>
<dbReference type="InterPro" id="IPR024077">
    <property type="entry name" value="Neurolysin/TOP_dom2"/>
</dbReference>
<protein>
    <submittedName>
        <fullName evidence="9">Saccharolysin</fullName>
    </submittedName>
</protein>
<name>A0AB34PZX7_CANAX</name>
<evidence type="ECO:0000256" key="3">
    <source>
        <dbReference type="ARBA" id="ARBA00022723"/>
    </source>
</evidence>
<dbReference type="InterPro" id="IPR045090">
    <property type="entry name" value="Pept_M3A_M3B"/>
</dbReference>
<dbReference type="EMBL" id="AJIX01000003">
    <property type="protein sequence ID" value="KGR21555.1"/>
    <property type="molecule type" value="Genomic_DNA"/>
</dbReference>
<dbReference type="SMR" id="A0AB34PZX7"/>
<dbReference type="Gene3D" id="1.10.1370.10">
    <property type="entry name" value="Neurolysin, domain 3"/>
    <property type="match status" value="1"/>
</dbReference>
<gene>
    <name evidence="9" type="ORF">MG3_00558</name>
</gene>
<dbReference type="CDD" id="cd06455">
    <property type="entry name" value="M3A_TOP"/>
    <property type="match status" value="1"/>
</dbReference>
<evidence type="ECO:0000256" key="2">
    <source>
        <dbReference type="ARBA" id="ARBA00022670"/>
    </source>
</evidence>
<keyword evidence="5 7" id="KW-0862">Zinc</keyword>
<keyword evidence="2 7" id="KW-0645">Protease</keyword>
<dbReference type="Proteomes" id="UP000030161">
    <property type="component" value="Unassembled WGS sequence"/>
</dbReference>
<evidence type="ECO:0000256" key="4">
    <source>
        <dbReference type="ARBA" id="ARBA00022801"/>
    </source>
</evidence>
<dbReference type="PANTHER" id="PTHR11804">
    <property type="entry name" value="PROTEASE M3 THIMET OLIGOPEPTIDASE-RELATED"/>
    <property type="match status" value="1"/>
</dbReference>
<evidence type="ECO:0000313" key="10">
    <source>
        <dbReference type="Proteomes" id="UP000030161"/>
    </source>
</evidence>
<dbReference type="GO" id="GO:0006508">
    <property type="term" value="P:proteolysis"/>
    <property type="evidence" value="ECO:0007669"/>
    <property type="project" value="UniProtKB-KW"/>
</dbReference>
<dbReference type="Gene3D" id="1.20.1050.40">
    <property type="entry name" value="Endopeptidase. Chain P, domain 1"/>
    <property type="match status" value="1"/>
</dbReference>
<dbReference type="GO" id="GO:0004222">
    <property type="term" value="F:metalloendopeptidase activity"/>
    <property type="evidence" value="ECO:0007669"/>
    <property type="project" value="InterPro"/>
</dbReference>
<feature type="domain" description="Peptidase M3A/M3B catalytic" evidence="8">
    <location>
        <begin position="239"/>
        <end position="699"/>
    </location>
</feature>
<dbReference type="SUPFAM" id="SSF55486">
    <property type="entry name" value="Metalloproteases ('zincins'), catalytic domain"/>
    <property type="match status" value="1"/>
</dbReference>
<comment type="cofactor">
    <cofactor evidence="7">
        <name>Zn(2+)</name>
        <dbReference type="ChEBI" id="CHEBI:29105"/>
    </cofactor>
    <text evidence="7">Binds 1 zinc ion.</text>
</comment>
<keyword evidence="6 7" id="KW-0482">Metalloprotease</keyword>
<evidence type="ECO:0000313" key="9">
    <source>
        <dbReference type="EMBL" id="KGR21555.1"/>
    </source>
</evidence>
<comment type="similarity">
    <text evidence="1 7">Belongs to the peptidase M3 family.</text>
</comment>
<dbReference type="FunFam" id="3.40.390.10:FF:000074">
    <property type="entry name" value="Metalloprotease"/>
    <property type="match status" value="1"/>
</dbReference>
<dbReference type="InterPro" id="IPR001567">
    <property type="entry name" value="Pept_M3A_M3B_dom"/>
</dbReference>
<dbReference type="PANTHER" id="PTHR11804:SF84">
    <property type="entry name" value="SACCHAROLYSIN"/>
    <property type="match status" value="1"/>
</dbReference>
<evidence type="ECO:0000256" key="5">
    <source>
        <dbReference type="ARBA" id="ARBA00022833"/>
    </source>
</evidence>
<dbReference type="Pfam" id="PF01432">
    <property type="entry name" value="Peptidase_M3"/>
    <property type="match status" value="1"/>
</dbReference>
<organism evidence="9 10">
    <name type="scientific">Candida albicans P78048</name>
    <dbReference type="NCBI Taxonomy" id="1094989"/>
    <lineage>
        <taxon>Eukaryota</taxon>
        <taxon>Fungi</taxon>
        <taxon>Dikarya</taxon>
        <taxon>Ascomycota</taxon>
        <taxon>Saccharomycotina</taxon>
        <taxon>Pichiomycetes</taxon>
        <taxon>Debaryomycetaceae</taxon>
        <taxon>Candida/Lodderomyces clade</taxon>
        <taxon>Candida</taxon>
    </lineage>
</organism>
<evidence type="ECO:0000256" key="7">
    <source>
        <dbReference type="RuleBase" id="RU003435"/>
    </source>
</evidence>
<keyword evidence="4 7" id="KW-0378">Hydrolase</keyword>
<reference evidence="9 10" key="1">
    <citation type="submission" date="2013-12" db="EMBL/GenBank/DDBJ databases">
        <title>The Genome Sequence of Candida albicans P78048.</title>
        <authorList>
            <consortium name="The Broad Institute Genome Sequencing Platform"/>
            <consortium name="The Broad Institute Genome Sequencing Center for Infectious Disease"/>
            <person name="Cuomo C."/>
            <person name="Bennett R."/>
            <person name="Hirakawa M."/>
            <person name="Noverr M."/>
            <person name="Mitchell A."/>
            <person name="Young S.K."/>
            <person name="Zeng Q."/>
            <person name="Gargeya S."/>
            <person name="Fitzgerald M."/>
            <person name="Abouelleil A."/>
            <person name="Alvarado L."/>
            <person name="Berlin A.M."/>
            <person name="Chapman S.B."/>
            <person name="Dewar J."/>
            <person name="Goldberg J."/>
            <person name="Griggs A."/>
            <person name="Gujja S."/>
            <person name="Hansen M."/>
            <person name="Howarth C."/>
            <person name="Imamovic A."/>
            <person name="Larimer J."/>
            <person name="McCowan C."/>
            <person name="Murphy C."/>
            <person name="Pearson M."/>
            <person name="Priest M."/>
            <person name="Roberts A."/>
            <person name="Saif S."/>
            <person name="Shea T."/>
            <person name="Sykes S."/>
            <person name="Wortman J."/>
            <person name="Nusbaum C."/>
            <person name="Birren B."/>
        </authorList>
    </citation>
    <scope>NUCLEOTIDE SEQUENCE [LARGE SCALE GENOMIC DNA]</scope>
    <source>
        <strain evidence="9 10">P78048</strain>
    </source>
</reference>
<evidence type="ECO:0000256" key="6">
    <source>
        <dbReference type="ARBA" id="ARBA00023049"/>
    </source>
</evidence>
<dbReference type="GO" id="GO:0046872">
    <property type="term" value="F:metal ion binding"/>
    <property type="evidence" value="ECO:0007669"/>
    <property type="project" value="UniProtKB-UniRule"/>
</dbReference>
<comment type="caution">
    <text evidence="9">The sequence shown here is derived from an EMBL/GenBank/DDBJ whole genome shotgun (WGS) entry which is preliminary data.</text>
</comment>